<dbReference type="PANTHER" id="PTHR34653">
    <property type="match status" value="1"/>
</dbReference>
<keyword evidence="6" id="KW-0969">Cilium</keyword>
<evidence type="ECO:0000256" key="3">
    <source>
        <dbReference type="ARBA" id="ARBA00023143"/>
    </source>
</evidence>
<dbReference type="PANTHER" id="PTHR34653:SF1">
    <property type="entry name" value="FLAGELLAR HOOK-BASAL BODY COMPLEX PROTEIN FLIE"/>
    <property type="match status" value="1"/>
</dbReference>
<evidence type="ECO:0000256" key="2">
    <source>
        <dbReference type="ARBA" id="ARBA00009272"/>
    </source>
</evidence>
<dbReference type="GO" id="GO:0009425">
    <property type="term" value="C:bacterial-type flagellum basal body"/>
    <property type="evidence" value="ECO:0007669"/>
    <property type="project" value="UniProtKB-SubCell"/>
</dbReference>
<dbReference type="GO" id="GO:0071973">
    <property type="term" value="P:bacterial-type flagellum-dependent cell motility"/>
    <property type="evidence" value="ECO:0007669"/>
    <property type="project" value="InterPro"/>
</dbReference>
<evidence type="ECO:0000256" key="5">
    <source>
        <dbReference type="NCBIfam" id="TIGR00205"/>
    </source>
</evidence>
<evidence type="ECO:0000313" key="7">
    <source>
        <dbReference type="Proteomes" id="UP000318017"/>
    </source>
</evidence>
<reference evidence="6 7" key="1">
    <citation type="submission" date="2019-02" db="EMBL/GenBank/DDBJ databases">
        <title>Deep-cultivation of Planctomycetes and their phenomic and genomic characterization uncovers novel biology.</title>
        <authorList>
            <person name="Wiegand S."/>
            <person name="Jogler M."/>
            <person name="Boedeker C."/>
            <person name="Pinto D."/>
            <person name="Vollmers J."/>
            <person name="Rivas-Marin E."/>
            <person name="Kohn T."/>
            <person name="Peeters S.H."/>
            <person name="Heuer A."/>
            <person name="Rast P."/>
            <person name="Oberbeckmann S."/>
            <person name="Bunk B."/>
            <person name="Jeske O."/>
            <person name="Meyerdierks A."/>
            <person name="Storesund J.E."/>
            <person name="Kallscheuer N."/>
            <person name="Luecker S."/>
            <person name="Lage O.M."/>
            <person name="Pohl T."/>
            <person name="Merkel B.J."/>
            <person name="Hornburger P."/>
            <person name="Mueller R.-W."/>
            <person name="Bruemmer F."/>
            <person name="Labrenz M."/>
            <person name="Spormann A.M."/>
            <person name="Op den Camp H."/>
            <person name="Overmann J."/>
            <person name="Amann R."/>
            <person name="Jetten M.S.M."/>
            <person name="Mascher T."/>
            <person name="Medema M.H."/>
            <person name="Devos D.P."/>
            <person name="Kaster A.-K."/>
            <person name="Ovreas L."/>
            <person name="Rohde M."/>
            <person name="Galperin M.Y."/>
            <person name="Jogler C."/>
        </authorList>
    </citation>
    <scope>NUCLEOTIDE SEQUENCE [LARGE SCALE GENOMIC DNA]</scope>
    <source>
        <strain evidence="6 7">Q31a</strain>
    </source>
</reference>
<dbReference type="HAMAP" id="MF_00724">
    <property type="entry name" value="FliE"/>
    <property type="match status" value="1"/>
</dbReference>
<dbReference type="Proteomes" id="UP000318017">
    <property type="component" value="Chromosome"/>
</dbReference>
<dbReference type="EMBL" id="CP036298">
    <property type="protein sequence ID" value="QDV27111.1"/>
    <property type="molecule type" value="Genomic_DNA"/>
</dbReference>
<keyword evidence="6" id="KW-0966">Cell projection</keyword>
<dbReference type="AlphaFoldDB" id="A0A518GET3"/>
<keyword evidence="6" id="KW-0282">Flagellum</keyword>
<dbReference type="InterPro" id="IPR001624">
    <property type="entry name" value="FliE"/>
</dbReference>
<proteinExistence type="inferred from homology"/>
<name>A0A518GET3_9BACT</name>
<evidence type="ECO:0000256" key="1">
    <source>
        <dbReference type="ARBA" id="ARBA00004117"/>
    </source>
</evidence>
<accession>A0A518GET3</accession>
<dbReference type="GO" id="GO:0003774">
    <property type="term" value="F:cytoskeletal motor activity"/>
    <property type="evidence" value="ECO:0007669"/>
    <property type="project" value="InterPro"/>
</dbReference>
<dbReference type="OrthoDB" id="285952at2"/>
<keyword evidence="3 4" id="KW-0975">Bacterial flagellum</keyword>
<organism evidence="6 7">
    <name type="scientific">Aureliella helgolandensis</name>
    <dbReference type="NCBI Taxonomy" id="2527968"/>
    <lineage>
        <taxon>Bacteria</taxon>
        <taxon>Pseudomonadati</taxon>
        <taxon>Planctomycetota</taxon>
        <taxon>Planctomycetia</taxon>
        <taxon>Pirellulales</taxon>
        <taxon>Pirellulaceae</taxon>
        <taxon>Aureliella</taxon>
    </lineage>
</organism>
<sequence>MHSIGSNLTPRMELPLSSRLMHSEAVKQSDRPSSFPDLLMSGVSQVNSMQHDADSQVHEMLTGGDVSQVEVLTAVQKADMAFRMLVQVRNKLMSAYEEIQAIRI</sequence>
<dbReference type="GO" id="GO:0005198">
    <property type="term" value="F:structural molecule activity"/>
    <property type="evidence" value="ECO:0007669"/>
    <property type="project" value="UniProtKB-UniRule"/>
</dbReference>
<comment type="similarity">
    <text evidence="2 4">Belongs to the FliE family.</text>
</comment>
<gene>
    <name evidence="4" type="primary">fliE</name>
    <name evidence="6" type="ORF">Q31a_54980</name>
</gene>
<dbReference type="RefSeq" id="WP_145083990.1">
    <property type="nucleotide sequence ID" value="NZ_CP036298.1"/>
</dbReference>
<evidence type="ECO:0000256" key="4">
    <source>
        <dbReference type="HAMAP-Rule" id="MF_00724"/>
    </source>
</evidence>
<dbReference type="NCBIfam" id="TIGR00205">
    <property type="entry name" value="fliE"/>
    <property type="match status" value="1"/>
</dbReference>
<dbReference type="KEGG" id="ahel:Q31a_54980"/>
<keyword evidence="7" id="KW-1185">Reference proteome</keyword>
<evidence type="ECO:0000313" key="6">
    <source>
        <dbReference type="EMBL" id="QDV27111.1"/>
    </source>
</evidence>
<comment type="subcellular location">
    <subcellularLocation>
        <location evidence="1 4">Bacterial flagellum basal body</location>
    </subcellularLocation>
</comment>
<dbReference type="Pfam" id="PF02049">
    <property type="entry name" value="FliE"/>
    <property type="match status" value="1"/>
</dbReference>
<protein>
    <recommendedName>
        <fullName evidence="4 5">Flagellar hook-basal body complex protein FliE</fullName>
    </recommendedName>
</protein>
<dbReference type="PRINTS" id="PR01006">
    <property type="entry name" value="FLGHOOKFLIE"/>
</dbReference>